<feature type="region of interest" description="Disordered" evidence="1">
    <location>
        <begin position="12"/>
        <end position="52"/>
    </location>
</feature>
<keyword evidence="3" id="KW-1185">Reference proteome</keyword>
<evidence type="ECO:0000256" key="1">
    <source>
        <dbReference type="SAM" id="MobiDB-lite"/>
    </source>
</evidence>
<dbReference type="EMBL" id="BLXT01007928">
    <property type="protein sequence ID" value="GFO43826.1"/>
    <property type="molecule type" value="Genomic_DNA"/>
</dbReference>
<feature type="compositionally biased region" description="Basic and acidic residues" evidence="1">
    <location>
        <begin position="12"/>
        <end position="32"/>
    </location>
</feature>
<comment type="caution">
    <text evidence="2">The sequence shown here is derived from an EMBL/GenBank/DDBJ whole genome shotgun (WGS) entry which is preliminary data.</text>
</comment>
<dbReference type="Proteomes" id="UP000735302">
    <property type="component" value="Unassembled WGS sequence"/>
</dbReference>
<proteinExistence type="predicted"/>
<name>A0AAV4DI54_9GAST</name>
<reference evidence="2 3" key="1">
    <citation type="journal article" date="2021" name="Elife">
        <title>Chloroplast acquisition without the gene transfer in kleptoplastic sea slugs, Plakobranchus ocellatus.</title>
        <authorList>
            <person name="Maeda T."/>
            <person name="Takahashi S."/>
            <person name="Yoshida T."/>
            <person name="Shimamura S."/>
            <person name="Takaki Y."/>
            <person name="Nagai Y."/>
            <person name="Toyoda A."/>
            <person name="Suzuki Y."/>
            <person name="Arimoto A."/>
            <person name="Ishii H."/>
            <person name="Satoh N."/>
            <person name="Nishiyama T."/>
            <person name="Hasebe M."/>
            <person name="Maruyama T."/>
            <person name="Minagawa J."/>
            <person name="Obokata J."/>
            <person name="Shigenobu S."/>
        </authorList>
    </citation>
    <scope>NUCLEOTIDE SEQUENCE [LARGE SCALE GENOMIC DNA]</scope>
</reference>
<accession>A0AAV4DI54</accession>
<sequence length="85" mass="9705">MSAVIENAIREIERQKREIEKGREREKKHGDRSVAGSISNPSKTPWKPEITLRSSPASGALALRRARKPEITLFWNGRTQKPIRT</sequence>
<dbReference type="AlphaFoldDB" id="A0AAV4DI54"/>
<evidence type="ECO:0000313" key="3">
    <source>
        <dbReference type="Proteomes" id="UP000735302"/>
    </source>
</evidence>
<organism evidence="2 3">
    <name type="scientific">Plakobranchus ocellatus</name>
    <dbReference type="NCBI Taxonomy" id="259542"/>
    <lineage>
        <taxon>Eukaryota</taxon>
        <taxon>Metazoa</taxon>
        <taxon>Spiralia</taxon>
        <taxon>Lophotrochozoa</taxon>
        <taxon>Mollusca</taxon>
        <taxon>Gastropoda</taxon>
        <taxon>Heterobranchia</taxon>
        <taxon>Euthyneura</taxon>
        <taxon>Panpulmonata</taxon>
        <taxon>Sacoglossa</taxon>
        <taxon>Placobranchoidea</taxon>
        <taxon>Plakobranchidae</taxon>
        <taxon>Plakobranchus</taxon>
    </lineage>
</organism>
<evidence type="ECO:0000313" key="2">
    <source>
        <dbReference type="EMBL" id="GFO43826.1"/>
    </source>
</evidence>
<gene>
    <name evidence="2" type="ORF">PoB_007033100</name>
</gene>
<protein>
    <submittedName>
        <fullName evidence="2">Uncharacterized protein</fullName>
    </submittedName>
</protein>